<feature type="transmembrane region" description="Helical" evidence="1">
    <location>
        <begin position="12"/>
        <end position="31"/>
    </location>
</feature>
<accession>A0A7S1KMN1</accession>
<keyword evidence="1" id="KW-1133">Transmembrane helix</keyword>
<proteinExistence type="predicted"/>
<name>A0A7S1KMN1_9EUKA</name>
<keyword evidence="1" id="KW-0812">Transmembrane</keyword>
<reference evidence="2" key="1">
    <citation type="submission" date="2021-01" db="EMBL/GenBank/DDBJ databases">
        <authorList>
            <person name="Corre E."/>
            <person name="Pelletier E."/>
            <person name="Niang G."/>
            <person name="Scheremetjew M."/>
            <person name="Finn R."/>
            <person name="Kale V."/>
            <person name="Holt S."/>
            <person name="Cochrane G."/>
            <person name="Meng A."/>
            <person name="Brown T."/>
            <person name="Cohen L."/>
        </authorList>
    </citation>
    <scope>NUCLEOTIDE SEQUENCE</scope>
    <source>
        <strain evidence="2">WS</strain>
    </source>
</reference>
<evidence type="ECO:0000256" key="1">
    <source>
        <dbReference type="SAM" id="Phobius"/>
    </source>
</evidence>
<evidence type="ECO:0000313" key="2">
    <source>
        <dbReference type="EMBL" id="CAD9078974.1"/>
    </source>
</evidence>
<protein>
    <submittedName>
        <fullName evidence="2">Uncharacterized protein</fullName>
    </submittedName>
</protein>
<gene>
    <name evidence="2" type="ORF">PCOS0759_LOCUS2206</name>
</gene>
<organism evidence="2">
    <name type="scientific">Percolomonas cosmopolitus</name>
    <dbReference type="NCBI Taxonomy" id="63605"/>
    <lineage>
        <taxon>Eukaryota</taxon>
        <taxon>Discoba</taxon>
        <taxon>Heterolobosea</taxon>
        <taxon>Tetramitia</taxon>
        <taxon>Eutetramitia</taxon>
        <taxon>Percolomonadidae</taxon>
        <taxon>Percolomonas</taxon>
    </lineage>
</organism>
<dbReference type="EMBL" id="HBGD01002663">
    <property type="protein sequence ID" value="CAD9078974.1"/>
    <property type="molecule type" value="Transcribed_RNA"/>
</dbReference>
<keyword evidence="1" id="KW-0472">Membrane</keyword>
<dbReference type="AlphaFoldDB" id="A0A7S1KMN1"/>
<sequence length="154" mass="18374">MLPVLERYFSFRAPPLIFSTFLQHFTMVMYLRNIVQLKRRKTNLPMIRVHDYDESTHKLKKVETERVKLPPITRKLPKLVPIAHTTEEEDQLHIANPNGYTPAQIDYIRNLSKAKKAQRAKRSEYVNEVYFTKKRKKLSRLQSKANVWSTWKGY</sequence>